<comment type="caution">
    <text evidence="1">The sequence shown here is derived from an EMBL/GenBank/DDBJ whole genome shotgun (WGS) entry which is preliminary data.</text>
</comment>
<organism evidence="1 2">
    <name type="scientific">Allokutzneria oryzae</name>
    <dbReference type="NCBI Taxonomy" id="1378989"/>
    <lineage>
        <taxon>Bacteria</taxon>
        <taxon>Bacillati</taxon>
        <taxon>Actinomycetota</taxon>
        <taxon>Actinomycetes</taxon>
        <taxon>Pseudonocardiales</taxon>
        <taxon>Pseudonocardiaceae</taxon>
        <taxon>Allokutzneria</taxon>
    </lineage>
</organism>
<keyword evidence="2" id="KW-1185">Reference proteome</keyword>
<dbReference type="EMBL" id="JBHLZU010000008">
    <property type="protein sequence ID" value="MFB9904211.1"/>
    <property type="molecule type" value="Genomic_DNA"/>
</dbReference>
<evidence type="ECO:0008006" key="3">
    <source>
        <dbReference type="Google" id="ProtNLM"/>
    </source>
</evidence>
<accession>A0ABV5ZTJ8</accession>
<dbReference type="RefSeq" id="WP_377851404.1">
    <property type="nucleotide sequence ID" value="NZ_JBHLZU010000008.1"/>
</dbReference>
<gene>
    <name evidence="1" type="ORF">ACFFQA_09680</name>
</gene>
<protein>
    <recommendedName>
        <fullName evidence="3">GNAT family N-acetyltransferase</fullName>
    </recommendedName>
</protein>
<reference evidence="1 2" key="1">
    <citation type="submission" date="2024-09" db="EMBL/GenBank/DDBJ databases">
        <authorList>
            <person name="Sun Q."/>
            <person name="Mori K."/>
        </authorList>
    </citation>
    <scope>NUCLEOTIDE SEQUENCE [LARGE SCALE GENOMIC DNA]</scope>
    <source>
        <strain evidence="1 2">TBRC 7907</strain>
    </source>
</reference>
<evidence type="ECO:0000313" key="2">
    <source>
        <dbReference type="Proteomes" id="UP001589693"/>
    </source>
</evidence>
<proteinExistence type="predicted"/>
<evidence type="ECO:0000313" key="1">
    <source>
        <dbReference type="EMBL" id="MFB9904211.1"/>
    </source>
</evidence>
<name>A0ABV5ZTJ8_9PSEU</name>
<dbReference type="Proteomes" id="UP001589693">
    <property type="component" value="Unassembled WGS sequence"/>
</dbReference>
<dbReference type="Gene3D" id="3.40.630.30">
    <property type="match status" value="1"/>
</dbReference>
<sequence length="88" mass="9344">MLRHVDLAFEGLVAAEASSSAFVDNAASLAVSRKLGYEEVGTSRQVVRGALAVEHRLRITDGAWRSRRATEVTVHGLAPCLPLLGTAS</sequence>